<keyword evidence="4" id="KW-1185">Reference proteome</keyword>
<keyword evidence="2" id="KW-0560">Oxidoreductase</keyword>
<dbReference type="Gene3D" id="3.10.450.50">
    <property type="match status" value="1"/>
</dbReference>
<evidence type="ECO:0000313" key="4">
    <source>
        <dbReference type="Proteomes" id="UP000662986"/>
    </source>
</evidence>
<dbReference type="SUPFAM" id="SSF54427">
    <property type="entry name" value="NTF2-like"/>
    <property type="match status" value="1"/>
</dbReference>
<reference evidence="3 4" key="2">
    <citation type="journal article" date="2022" name="Arch. Microbiol.">
        <title>Rhodococcus pseudokoreensis sp. nov. isolated from the rhizosphere of young M26 apple rootstocks.</title>
        <authorList>
            <person name="Kampfer P."/>
            <person name="Glaeser S.P."/>
            <person name="Blom J."/>
            <person name="Wolf J."/>
            <person name="Benning S."/>
            <person name="Schloter M."/>
            <person name="Neumann-Schaal M."/>
        </authorList>
    </citation>
    <scope>NUCLEOTIDE SEQUENCE [LARGE SCALE GENOMIC DNA]</scope>
    <source>
        <strain evidence="3 4">R79</strain>
    </source>
</reference>
<dbReference type="PANTHER" id="PTHR41534:SF2">
    <property type="entry name" value="3-PHENYLPROPIONATE_CINNAMIC ACID DIOXYGENASE SUBUNIT BETA"/>
    <property type="match status" value="1"/>
</dbReference>
<evidence type="ECO:0000313" key="3">
    <source>
        <dbReference type="EMBL" id="QSE87435.1"/>
    </source>
</evidence>
<accession>A0A974VX91</accession>
<evidence type="ECO:0000256" key="1">
    <source>
        <dbReference type="ARBA" id="ARBA00009570"/>
    </source>
</evidence>
<geneLocation type="plasmid" evidence="3 4">
    <name>unnamed5</name>
</geneLocation>
<dbReference type="InterPro" id="IPR000391">
    <property type="entry name" value="Rng_hydr_dOase-bsu"/>
</dbReference>
<dbReference type="CDD" id="cd00667">
    <property type="entry name" value="ring_hydroxylating_dioxygenases_beta"/>
    <property type="match status" value="1"/>
</dbReference>
<sequence>MSTVVTTPLAQLTRSDVEELLFQEAELLDDWQLNTWLTLYTDDARYVIPCTDDRDANPASALVLIDDNRMRMQARVDRLNSRKAHREYPHSNLRHLVTNIRLDAPVGDELPVRASFAVWRFRAGRETVYVGRYHYRLVLSDGQLLIRSKRVELDMTALRPASDVAVIL</sequence>
<dbReference type="RefSeq" id="WP_206004153.1">
    <property type="nucleotide sequence ID" value="NZ_CP070614.1"/>
</dbReference>
<organism evidence="3 4">
    <name type="scientific">Rhodococcus pseudokoreensis</name>
    <dbReference type="NCBI Taxonomy" id="2811421"/>
    <lineage>
        <taxon>Bacteria</taxon>
        <taxon>Bacillati</taxon>
        <taxon>Actinomycetota</taxon>
        <taxon>Actinomycetes</taxon>
        <taxon>Mycobacteriales</taxon>
        <taxon>Nocardiaceae</taxon>
        <taxon>Rhodococcus</taxon>
    </lineage>
</organism>
<comment type="similarity">
    <text evidence="1">Belongs to the bacterial ring-hydroxylating dioxygenase beta subunit family.</text>
</comment>
<proteinExistence type="inferred from homology"/>
<dbReference type="EMBL" id="CP070614">
    <property type="protein sequence ID" value="QSE87435.1"/>
    <property type="molecule type" value="Genomic_DNA"/>
</dbReference>
<reference evidence="3 4" key="1">
    <citation type="journal article" date="2021" name="Microbiol. Resour. Announc.">
        <title>Complete Genome Sequences of Two Rhodococcus sp. Strains with Large and Linear Chromosomes, Isolated from Apple Rhizosphere.</title>
        <authorList>
            <person name="Benning S."/>
            <person name="Brugnone N."/>
            <person name="Siani R."/>
            <person name="Kublik S."/>
            <person name="Schloter M."/>
            <person name="Rad V."/>
        </authorList>
    </citation>
    <scope>NUCLEOTIDE SEQUENCE [LARGE SCALE GENOMIC DNA]</scope>
    <source>
        <strain evidence="3 4">R79</strain>
    </source>
</reference>
<gene>
    <name evidence="3" type="ORF">JWS13_02055</name>
</gene>
<evidence type="ECO:0000256" key="2">
    <source>
        <dbReference type="ARBA" id="ARBA00023002"/>
    </source>
</evidence>
<dbReference type="GO" id="GO:0051213">
    <property type="term" value="F:dioxygenase activity"/>
    <property type="evidence" value="ECO:0007669"/>
    <property type="project" value="UniProtKB-KW"/>
</dbReference>
<dbReference type="InterPro" id="IPR032710">
    <property type="entry name" value="NTF2-like_dom_sf"/>
</dbReference>
<keyword evidence="3" id="KW-0223">Dioxygenase</keyword>
<keyword evidence="3" id="KW-0614">Plasmid</keyword>
<protein>
    <submittedName>
        <fullName evidence="3">Aromatic-ring-hydroxylating dioxygenase subunit beta</fullName>
    </submittedName>
</protein>
<dbReference type="Pfam" id="PF00866">
    <property type="entry name" value="Ring_hydroxyl_B"/>
    <property type="match status" value="1"/>
</dbReference>
<dbReference type="PANTHER" id="PTHR41534">
    <property type="entry name" value="BLR3401 PROTEIN"/>
    <property type="match status" value="1"/>
</dbReference>
<dbReference type="Proteomes" id="UP000662986">
    <property type="component" value="Plasmid unnamed5"/>
</dbReference>
<name>A0A974VX91_9NOCA</name>